<dbReference type="PIRSF" id="PIRSF004862">
    <property type="entry name" value="FliF"/>
    <property type="match status" value="1"/>
</dbReference>
<comment type="subcellular location">
    <subcellularLocation>
        <location evidence="1 9">Bacterial flagellum basal body</location>
    </subcellularLocation>
    <subcellularLocation>
        <location evidence="2">Cell membrane</location>
        <topology evidence="2">Multi-pass membrane protein</topology>
    </subcellularLocation>
</comment>
<dbReference type="GO" id="GO:0003774">
    <property type="term" value="F:cytoskeletal motor activity"/>
    <property type="evidence" value="ECO:0007669"/>
    <property type="project" value="InterPro"/>
</dbReference>
<name>A0AA37UJ17_9MICO</name>
<dbReference type="InterPro" id="IPR045851">
    <property type="entry name" value="AMP-bd_C_sf"/>
</dbReference>
<dbReference type="PANTHER" id="PTHR30046:SF0">
    <property type="entry name" value="FLAGELLAR M-RING PROTEIN"/>
    <property type="match status" value="1"/>
</dbReference>
<evidence type="ECO:0000256" key="10">
    <source>
        <dbReference type="SAM" id="MobiDB-lite"/>
    </source>
</evidence>
<dbReference type="AlphaFoldDB" id="A0AA37UJ17"/>
<evidence type="ECO:0000259" key="12">
    <source>
        <dbReference type="Pfam" id="PF01514"/>
    </source>
</evidence>
<feature type="region of interest" description="Disordered" evidence="10">
    <location>
        <begin position="273"/>
        <end position="292"/>
    </location>
</feature>
<comment type="function">
    <text evidence="9">The M ring may be actively involved in energy transduction.</text>
</comment>
<dbReference type="NCBIfam" id="TIGR00206">
    <property type="entry name" value="fliF"/>
    <property type="match status" value="1"/>
</dbReference>
<dbReference type="GO" id="GO:0005886">
    <property type="term" value="C:plasma membrane"/>
    <property type="evidence" value="ECO:0007669"/>
    <property type="project" value="UniProtKB-SubCell"/>
</dbReference>
<dbReference type="RefSeq" id="WP_284230777.1">
    <property type="nucleotide sequence ID" value="NZ_BSUL01000001.1"/>
</dbReference>
<keyword evidence="6 11" id="KW-1133">Transmembrane helix</keyword>
<keyword evidence="8 9" id="KW-0975">Bacterial flagellum</keyword>
<keyword evidence="5 11" id="KW-0812">Transmembrane</keyword>
<dbReference type="Pfam" id="PF01514">
    <property type="entry name" value="YscJ_FliF"/>
    <property type="match status" value="1"/>
</dbReference>
<dbReference type="GO" id="GO:0071973">
    <property type="term" value="P:bacterial-type flagellum-dependent cell motility"/>
    <property type="evidence" value="ECO:0007669"/>
    <property type="project" value="InterPro"/>
</dbReference>
<dbReference type="PRINTS" id="PR01009">
    <property type="entry name" value="FLGMRINGFLIF"/>
</dbReference>
<evidence type="ECO:0000256" key="3">
    <source>
        <dbReference type="ARBA" id="ARBA00007971"/>
    </source>
</evidence>
<accession>A0AA37UJ17</accession>
<evidence type="ECO:0000256" key="7">
    <source>
        <dbReference type="ARBA" id="ARBA00023136"/>
    </source>
</evidence>
<feature type="domain" description="Flagellar M-ring N-terminal" evidence="12">
    <location>
        <begin position="46"/>
        <end position="220"/>
    </location>
</feature>
<evidence type="ECO:0000313" key="15">
    <source>
        <dbReference type="Proteomes" id="UP001157160"/>
    </source>
</evidence>
<dbReference type="Gene3D" id="3.30.300.30">
    <property type="match status" value="1"/>
</dbReference>
<protein>
    <recommendedName>
        <fullName evidence="9">Flagellar M-ring protein</fullName>
    </recommendedName>
</protein>
<gene>
    <name evidence="14" type="ORF">GCM10025874_10980</name>
</gene>
<evidence type="ECO:0000313" key="14">
    <source>
        <dbReference type="EMBL" id="GMA27845.1"/>
    </source>
</evidence>
<evidence type="ECO:0000256" key="11">
    <source>
        <dbReference type="SAM" id="Phobius"/>
    </source>
</evidence>
<comment type="similarity">
    <text evidence="3 9">Belongs to the FliF family.</text>
</comment>
<dbReference type="GO" id="GO:0009431">
    <property type="term" value="C:bacterial-type flagellum basal body, MS ring"/>
    <property type="evidence" value="ECO:0007669"/>
    <property type="project" value="InterPro"/>
</dbReference>
<sequence length="534" mass="54795">MPAAVQNLWQRLSGWVRGFTPAQMTIAIIGLAAVVLGGVALASWLARPTLTPLFSGLSATDASAVVEELQASGVSYELADGGSTVLVPEGDVYDQRLALASAGLPGDNSQGYNLLDQMGVTASEFQQNVTYQRALEGELAATIAAISGVETATVRLALPEETVFVSEQRDPTASVFVATRSGTTLSGEQVQAIVHLVSAAVQGMASTDVAVIDADGTVLSTVGGGATGSSGDQANEYETRVAAAVTTMLDRIVGAGNSSVVVSADVAQGVSERTSESYGVPEGAPALTETTDTESYTGEQQGAAGVLGPDNIAVPQAEGNQGDGAYVNESSNRTNAIDRTVETVTTPAGGVERQTVSVALNQAALGGADVGNIEQLVAAAAGIDAARGDAVAVQVVDFDTTAAEGAETALAEARAAEQEQQVQSLIRTGAIALAVLIGSIVVAIIVARAARKPRREPVDIGELRDQRAELDGQAQWDELIAGPAEPPTVPLTQLQPVEPTSNEIKRAELNALAQRDPARTADLLRAMMDDGNRS</sequence>
<organism evidence="14 15">
    <name type="scientific">Arenivirga flava</name>
    <dbReference type="NCBI Taxonomy" id="1930060"/>
    <lineage>
        <taxon>Bacteria</taxon>
        <taxon>Bacillati</taxon>
        <taxon>Actinomycetota</taxon>
        <taxon>Actinomycetes</taxon>
        <taxon>Micrococcales</taxon>
        <taxon>Microbacteriaceae</taxon>
        <taxon>Arenivirga</taxon>
    </lineage>
</organism>
<dbReference type="InterPro" id="IPR043427">
    <property type="entry name" value="YscJ/FliF"/>
</dbReference>
<evidence type="ECO:0000256" key="9">
    <source>
        <dbReference type="PIRNR" id="PIRNR004862"/>
    </source>
</evidence>
<dbReference type="Pfam" id="PF08345">
    <property type="entry name" value="YscJ_FliF_C"/>
    <property type="match status" value="1"/>
</dbReference>
<comment type="caution">
    <text evidence="14">The sequence shown here is derived from an EMBL/GenBank/DDBJ whole genome shotgun (WGS) entry which is preliminary data.</text>
</comment>
<keyword evidence="4" id="KW-1003">Cell membrane</keyword>
<evidence type="ECO:0000256" key="6">
    <source>
        <dbReference type="ARBA" id="ARBA00022989"/>
    </source>
</evidence>
<evidence type="ECO:0000259" key="13">
    <source>
        <dbReference type="Pfam" id="PF08345"/>
    </source>
</evidence>
<feature type="domain" description="Flagellar M-ring C-terminal" evidence="13">
    <location>
        <begin position="249"/>
        <end position="398"/>
    </location>
</feature>
<reference evidence="14 15" key="1">
    <citation type="journal article" date="2014" name="Int. J. Syst. Evol. Microbiol.">
        <title>Complete genome sequence of Corynebacterium casei LMG S-19264T (=DSM 44701T), isolated from a smear-ripened cheese.</title>
        <authorList>
            <consortium name="US DOE Joint Genome Institute (JGI-PGF)"/>
            <person name="Walter F."/>
            <person name="Albersmeier A."/>
            <person name="Kalinowski J."/>
            <person name="Ruckert C."/>
        </authorList>
    </citation>
    <scope>NUCLEOTIDE SEQUENCE [LARGE SCALE GENOMIC DNA]</scope>
    <source>
        <strain evidence="14 15">NBRC 112289</strain>
    </source>
</reference>
<evidence type="ECO:0000256" key="8">
    <source>
        <dbReference type="ARBA" id="ARBA00023143"/>
    </source>
</evidence>
<dbReference type="Proteomes" id="UP001157160">
    <property type="component" value="Unassembled WGS sequence"/>
</dbReference>
<evidence type="ECO:0000256" key="4">
    <source>
        <dbReference type="ARBA" id="ARBA00022475"/>
    </source>
</evidence>
<feature type="transmembrane region" description="Helical" evidence="11">
    <location>
        <begin position="425"/>
        <end position="447"/>
    </location>
</feature>
<dbReference type="InterPro" id="IPR013556">
    <property type="entry name" value="Flag_M-ring_C"/>
</dbReference>
<dbReference type="InterPro" id="IPR000067">
    <property type="entry name" value="FlgMring_FliF"/>
</dbReference>
<keyword evidence="15" id="KW-1185">Reference proteome</keyword>
<feature type="transmembrane region" description="Helical" evidence="11">
    <location>
        <begin position="26"/>
        <end position="46"/>
    </location>
</feature>
<evidence type="ECO:0000256" key="2">
    <source>
        <dbReference type="ARBA" id="ARBA00004651"/>
    </source>
</evidence>
<dbReference type="EMBL" id="BSUL01000001">
    <property type="protein sequence ID" value="GMA27845.1"/>
    <property type="molecule type" value="Genomic_DNA"/>
</dbReference>
<keyword evidence="7 11" id="KW-0472">Membrane</keyword>
<evidence type="ECO:0000256" key="1">
    <source>
        <dbReference type="ARBA" id="ARBA00004117"/>
    </source>
</evidence>
<dbReference type="InterPro" id="IPR006182">
    <property type="entry name" value="FliF_N_dom"/>
</dbReference>
<proteinExistence type="inferred from homology"/>
<dbReference type="PANTHER" id="PTHR30046">
    <property type="entry name" value="FLAGELLAR M-RING PROTEIN"/>
    <property type="match status" value="1"/>
</dbReference>
<evidence type="ECO:0000256" key="5">
    <source>
        <dbReference type="ARBA" id="ARBA00022692"/>
    </source>
</evidence>